<comment type="caution">
    <text evidence="3">The sequence shown here is derived from an EMBL/GenBank/DDBJ whole genome shotgun (WGS) entry which is preliminary data.</text>
</comment>
<organism evidence="3 4">
    <name type="scientific">Marinobacter litoralis</name>
    <dbReference type="NCBI Taxonomy" id="187981"/>
    <lineage>
        <taxon>Bacteria</taxon>
        <taxon>Pseudomonadati</taxon>
        <taxon>Pseudomonadota</taxon>
        <taxon>Gammaproteobacteria</taxon>
        <taxon>Pseudomonadales</taxon>
        <taxon>Marinobacteraceae</taxon>
        <taxon>Marinobacter</taxon>
    </lineage>
</organism>
<gene>
    <name evidence="3" type="ORF">DOQ08_00490</name>
</gene>
<protein>
    <submittedName>
        <fullName evidence="3">Bacterial extracellular solute-binding protein, family 7</fullName>
    </submittedName>
</protein>
<feature type="chain" id="PRO_5017945471" evidence="2">
    <location>
        <begin position="23"/>
        <end position="328"/>
    </location>
</feature>
<evidence type="ECO:0000313" key="3">
    <source>
        <dbReference type="EMBL" id="RMJ05814.1"/>
    </source>
</evidence>
<feature type="signal peptide" evidence="2">
    <location>
        <begin position="1"/>
        <end position="22"/>
    </location>
</feature>
<dbReference type="AlphaFoldDB" id="A0A3M2RKW5"/>
<dbReference type="OrthoDB" id="9177965at2"/>
<dbReference type="NCBIfam" id="NF037995">
    <property type="entry name" value="TRAP_S1"/>
    <property type="match status" value="1"/>
</dbReference>
<evidence type="ECO:0000313" key="4">
    <source>
        <dbReference type="Proteomes" id="UP000265903"/>
    </source>
</evidence>
<dbReference type="RefSeq" id="WP_114333301.1">
    <property type="nucleotide sequence ID" value="NZ_QMDL01000001.1"/>
</dbReference>
<dbReference type="InterPro" id="IPR038404">
    <property type="entry name" value="TRAP_DctP_sf"/>
</dbReference>
<name>A0A3M2RKW5_9GAMM</name>
<dbReference type="Gene3D" id="3.40.190.170">
    <property type="entry name" value="Bacterial extracellular solute-binding protein, family 7"/>
    <property type="match status" value="1"/>
</dbReference>
<evidence type="ECO:0000256" key="2">
    <source>
        <dbReference type="SAM" id="SignalP"/>
    </source>
</evidence>
<dbReference type="Proteomes" id="UP000265903">
    <property type="component" value="Unassembled WGS sequence"/>
</dbReference>
<dbReference type="PANTHER" id="PTHR33376">
    <property type="match status" value="1"/>
</dbReference>
<reference evidence="3 4" key="1">
    <citation type="submission" date="2018-08" db="EMBL/GenBank/DDBJ databases">
        <title>Whole Genome Sequence of the Moderate Halophilic Marine Bacterium Marinobacter litoralis Sw-45.</title>
        <authorList>
            <person name="Musa H."/>
        </authorList>
    </citation>
    <scope>NUCLEOTIDE SEQUENCE [LARGE SCALE GENOMIC DNA]</scope>
    <source>
        <strain evidence="3 4">Sw-45</strain>
    </source>
</reference>
<keyword evidence="1 2" id="KW-0732">Signal</keyword>
<dbReference type="PANTHER" id="PTHR33376:SF15">
    <property type="entry name" value="BLL6794 PROTEIN"/>
    <property type="match status" value="1"/>
</dbReference>
<evidence type="ECO:0000256" key="1">
    <source>
        <dbReference type="ARBA" id="ARBA00022729"/>
    </source>
</evidence>
<proteinExistence type="predicted"/>
<accession>A0A3M2RKW5</accession>
<dbReference type="InterPro" id="IPR018389">
    <property type="entry name" value="DctP_fam"/>
</dbReference>
<dbReference type="EMBL" id="QMDL01000001">
    <property type="protein sequence ID" value="RMJ05814.1"/>
    <property type="molecule type" value="Genomic_DNA"/>
</dbReference>
<dbReference type="Pfam" id="PF03480">
    <property type="entry name" value="DctP"/>
    <property type="match status" value="1"/>
</dbReference>
<keyword evidence="4" id="KW-1185">Reference proteome</keyword>
<dbReference type="GO" id="GO:0055085">
    <property type="term" value="P:transmembrane transport"/>
    <property type="evidence" value="ECO:0007669"/>
    <property type="project" value="InterPro"/>
</dbReference>
<dbReference type="SUPFAM" id="SSF53850">
    <property type="entry name" value="Periplasmic binding protein-like II"/>
    <property type="match status" value="1"/>
</dbReference>
<sequence length="328" mass="36251">MTLGKFFSLLLLASAISVSANAKEVIRLGHYFPTEDFRGKTAQYFADSLDSKTFDVKVFPSESLVKGRDGFMATARGTVDVYSLFGGYAVGSVDLMRIFTVPFPPKSMSDAKLLEFANDPRVLETLGKQFERSQVKLLGFINSSGDTTVFMSDHVKGLEGFSGKRIRGVGGYTDPALQDLDASVVFMSAAEQFLQLQTGGVDGVITTNSSYANLGLSEVAPARLDRSIVRTPYALVMNLRKWNRLDESERQAIREAVQKTIKWSADNFAEESKRLADLVEEQSTAVIKLEGEDEQRVNALSAKYLSEFSKSYGKDADLLVKVFNEYNK</sequence>